<feature type="compositionally biased region" description="Polar residues" evidence="1">
    <location>
        <begin position="335"/>
        <end position="357"/>
    </location>
</feature>
<dbReference type="AlphaFoldDB" id="A0A0L0UNX4"/>
<gene>
    <name evidence="2" type="ORF">PSTG_17920</name>
</gene>
<accession>A0A0L0UNX4</accession>
<sequence>MSNNIDDENTSKGTPTHFTVNLGSASMSGPNNSTVSIARLPILKPVGSDSNYLDWQMVVHQVLKKAKLKYVLTSMDSKLRPATWEDDNETVCTIIMQIVDPSNLRYLREHPDDAAGMWNALSRAHQDCSTGGRVYWIRKLVNARMEGEDINSHIESLAKSHERLNSLVTPEKPLTPDDVHIAALTSSIPPDWIHCISALMNQEGVKAETIVSCLKNEAIRRESQGDIISVSSTKTNPSKPKPPNHHSRPGQYSKAAPTENDKKPRRCPLCNSDTHDLNRCRNTKQLIADHKAAQQARREKEQGTTSSAPAARAGRTSAATLGQSSTSYDEDEQSDYSGSYTEVTAGNAVASLSSTLG</sequence>
<name>A0A0L0UNX4_9BASI</name>
<feature type="non-terminal residue" evidence="2">
    <location>
        <position position="357"/>
    </location>
</feature>
<feature type="region of interest" description="Disordered" evidence="1">
    <location>
        <begin position="289"/>
        <end position="357"/>
    </location>
</feature>
<evidence type="ECO:0000313" key="2">
    <source>
        <dbReference type="EMBL" id="KNE88661.1"/>
    </source>
</evidence>
<evidence type="ECO:0000313" key="3">
    <source>
        <dbReference type="Proteomes" id="UP000054564"/>
    </source>
</evidence>
<dbReference type="Proteomes" id="UP000054564">
    <property type="component" value="Unassembled WGS sequence"/>
</dbReference>
<feature type="compositionally biased region" description="Low complexity" evidence="1">
    <location>
        <begin position="303"/>
        <end position="320"/>
    </location>
</feature>
<reference evidence="3" key="1">
    <citation type="submission" date="2014-03" db="EMBL/GenBank/DDBJ databases">
        <title>The Genome Sequence of Puccinia striiformis f. sp. tritici PST-78.</title>
        <authorList>
            <consortium name="The Broad Institute Genome Sequencing Platform"/>
            <person name="Cuomo C."/>
            <person name="Hulbert S."/>
            <person name="Chen X."/>
            <person name="Walker B."/>
            <person name="Young S.K."/>
            <person name="Zeng Q."/>
            <person name="Gargeya S."/>
            <person name="Fitzgerald M."/>
            <person name="Haas B."/>
            <person name="Abouelleil A."/>
            <person name="Alvarado L."/>
            <person name="Arachchi H.M."/>
            <person name="Berlin A.M."/>
            <person name="Chapman S.B."/>
            <person name="Goldberg J."/>
            <person name="Griggs A."/>
            <person name="Gujja S."/>
            <person name="Hansen M."/>
            <person name="Howarth C."/>
            <person name="Imamovic A."/>
            <person name="Larimer J."/>
            <person name="McCowan C."/>
            <person name="Montmayeur A."/>
            <person name="Murphy C."/>
            <person name="Neiman D."/>
            <person name="Pearson M."/>
            <person name="Priest M."/>
            <person name="Roberts A."/>
            <person name="Saif S."/>
            <person name="Shea T."/>
            <person name="Sisk P."/>
            <person name="Sykes S."/>
            <person name="Wortman J."/>
            <person name="Nusbaum C."/>
            <person name="Birren B."/>
        </authorList>
    </citation>
    <scope>NUCLEOTIDE SEQUENCE [LARGE SCALE GENOMIC DNA]</scope>
    <source>
        <strain evidence="3">race PST-78</strain>
    </source>
</reference>
<proteinExistence type="predicted"/>
<comment type="caution">
    <text evidence="2">The sequence shown here is derived from an EMBL/GenBank/DDBJ whole genome shotgun (WGS) entry which is preliminary data.</text>
</comment>
<keyword evidence="3" id="KW-1185">Reference proteome</keyword>
<evidence type="ECO:0000256" key="1">
    <source>
        <dbReference type="SAM" id="MobiDB-lite"/>
    </source>
</evidence>
<protein>
    <submittedName>
        <fullName evidence="2">Uncharacterized protein</fullName>
    </submittedName>
</protein>
<dbReference type="PANTHER" id="PTHR33246">
    <property type="entry name" value="CCHC-TYPE DOMAIN-CONTAINING PROTEIN"/>
    <property type="match status" value="1"/>
</dbReference>
<feature type="compositionally biased region" description="Basic and acidic residues" evidence="1">
    <location>
        <begin position="289"/>
        <end position="302"/>
    </location>
</feature>
<dbReference type="EMBL" id="AJIL01001219">
    <property type="protein sequence ID" value="KNE88661.1"/>
    <property type="molecule type" value="Genomic_DNA"/>
</dbReference>
<organism evidence="2 3">
    <name type="scientific">Puccinia striiformis f. sp. tritici PST-78</name>
    <dbReference type="NCBI Taxonomy" id="1165861"/>
    <lineage>
        <taxon>Eukaryota</taxon>
        <taxon>Fungi</taxon>
        <taxon>Dikarya</taxon>
        <taxon>Basidiomycota</taxon>
        <taxon>Pucciniomycotina</taxon>
        <taxon>Pucciniomycetes</taxon>
        <taxon>Pucciniales</taxon>
        <taxon>Pucciniaceae</taxon>
        <taxon>Puccinia</taxon>
    </lineage>
</organism>
<dbReference type="PANTHER" id="PTHR33246:SF51">
    <property type="entry name" value="MYB_SANT-LIKE DOMAIN-CONTAINING PROTEIN"/>
    <property type="match status" value="1"/>
</dbReference>
<feature type="region of interest" description="Disordered" evidence="1">
    <location>
        <begin position="225"/>
        <end position="274"/>
    </location>
</feature>
<dbReference type="Pfam" id="PF14223">
    <property type="entry name" value="Retrotran_gag_2"/>
    <property type="match status" value="1"/>
</dbReference>
<dbReference type="STRING" id="1165861.A0A0L0UNX4"/>